<keyword evidence="15" id="KW-1185">Reference proteome</keyword>
<protein>
    <recommendedName>
        <fullName evidence="4">Probable multidrug resistance protein NorM</fullName>
    </recommendedName>
    <alternativeName>
        <fullName evidence="12">Multidrug-efflux transporter</fullName>
    </alternativeName>
</protein>
<feature type="transmembrane region" description="Helical" evidence="13">
    <location>
        <begin position="167"/>
        <end position="190"/>
    </location>
</feature>
<dbReference type="GO" id="GO:0006811">
    <property type="term" value="P:monoatomic ion transport"/>
    <property type="evidence" value="ECO:0007669"/>
    <property type="project" value="UniProtKB-KW"/>
</dbReference>
<dbReference type="NCBIfam" id="TIGR00797">
    <property type="entry name" value="matE"/>
    <property type="match status" value="1"/>
</dbReference>
<evidence type="ECO:0000256" key="2">
    <source>
        <dbReference type="ARBA" id="ARBA00004651"/>
    </source>
</evidence>
<evidence type="ECO:0000256" key="7">
    <source>
        <dbReference type="ARBA" id="ARBA00022475"/>
    </source>
</evidence>
<evidence type="ECO:0000256" key="3">
    <source>
        <dbReference type="ARBA" id="ARBA00010199"/>
    </source>
</evidence>
<keyword evidence="7" id="KW-1003">Cell membrane</keyword>
<dbReference type="Proteomes" id="UP000611762">
    <property type="component" value="Unassembled WGS sequence"/>
</dbReference>
<feature type="transmembrane region" description="Helical" evidence="13">
    <location>
        <begin position="134"/>
        <end position="155"/>
    </location>
</feature>
<evidence type="ECO:0000256" key="11">
    <source>
        <dbReference type="ARBA" id="ARBA00023136"/>
    </source>
</evidence>
<dbReference type="InterPro" id="IPR048279">
    <property type="entry name" value="MdtK-like"/>
</dbReference>
<evidence type="ECO:0000256" key="10">
    <source>
        <dbReference type="ARBA" id="ARBA00023065"/>
    </source>
</evidence>
<keyword evidence="10" id="KW-0406">Ion transport</keyword>
<dbReference type="PANTHER" id="PTHR43298:SF2">
    <property type="entry name" value="FMN_FAD EXPORTER YEEO-RELATED"/>
    <property type="match status" value="1"/>
</dbReference>
<comment type="function">
    <text evidence="1">Multidrug efflux pump.</text>
</comment>
<keyword evidence="8 13" id="KW-0812">Transmembrane</keyword>
<evidence type="ECO:0000256" key="4">
    <source>
        <dbReference type="ARBA" id="ARBA00020268"/>
    </source>
</evidence>
<evidence type="ECO:0000313" key="14">
    <source>
        <dbReference type="EMBL" id="MBC8541212.1"/>
    </source>
</evidence>
<dbReference type="Pfam" id="PF01554">
    <property type="entry name" value="MatE"/>
    <property type="match status" value="2"/>
</dbReference>
<dbReference type="CDD" id="cd13134">
    <property type="entry name" value="MATE_like_8"/>
    <property type="match status" value="1"/>
</dbReference>
<dbReference type="GO" id="GO:0042910">
    <property type="term" value="F:xenobiotic transmembrane transporter activity"/>
    <property type="evidence" value="ECO:0007669"/>
    <property type="project" value="InterPro"/>
</dbReference>
<comment type="caution">
    <text evidence="14">The sequence shown here is derived from an EMBL/GenBank/DDBJ whole genome shotgun (WGS) entry which is preliminary data.</text>
</comment>
<sequence length="471" mass="51589">MLQKVLGGRRFWGSVLSLAIPIAVQNLLTSSFTLVDTLMVGQLGDVSLAAVGMAGQWSWFLNMVLFGICSGASVFFAQYFGDKNHGGIVKTYGIAVSSAFLVSLAFLVVGLSVPKGVISIFNRDAGVLDAGSRYLKIAVFSYPAIVLNMIACAVLRSTKRVKLPMYVAFFTTIANAFLDYGLIFGAFGLPEMGIEGAAVATVISSWSGPVIIYIVMAIQKDDIFFAPVREIFGFTRHMVADFYKKALPVILNESLWGLGTICYNIIFANLGYEYSAAVTILRTFENIAFAFFVGFNNAGCVMVGQDIGAGNIKRALKDARRFMIIVPLAGVVVGIFVLFFREQLIYIFNMGGKITEKTLSAAMGIMLVYAIEVPIRNIPYVIIVAIFRSGGDTKTGMKYDLICLWAISLPVTFIAAFVIKLPFVLVFACSYVFEDYLKSVLCLKHFFSKKWIKPVTETGRAALQEYMAEAE</sequence>
<evidence type="ECO:0000256" key="1">
    <source>
        <dbReference type="ARBA" id="ARBA00003408"/>
    </source>
</evidence>
<keyword evidence="5" id="KW-0813">Transport</keyword>
<feature type="transmembrane region" description="Helical" evidence="13">
    <location>
        <begin position="322"/>
        <end position="341"/>
    </location>
</feature>
<dbReference type="PANTHER" id="PTHR43298">
    <property type="entry name" value="MULTIDRUG RESISTANCE PROTEIN NORM-RELATED"/>
    <property type="match status" value="1"/>
</dbReference>
<feature type="transmembrane region" description="Helical" evidence="13">
    <location>
        <begin position="92"/>
        <end position="114"/>
    </location>
</feature>
<dbReference type="GO" id="GO:0005886">
    <property type="term" value="C:plasma membrane"/>
    <property type="evidence" value="ECO:0007669"/>
    <property type="project" value="UniProtKB-SubCell"/>
</dbReference>
<keyword evidence="11 13" id="KW-0472">Membrane</keyword>
<dbReference type="EMBL" id="JACRSU010000003">
    <property type="protein sequence ID" value="MBC8541212.1"/>
    <property type="molecule type" value="Genomic_DNA"/>
</dbReference>
<feature type="transmembrane region" description="Helical" evidence="13">
    <location>
        <begin position="196"/>
        <end position="216"/>
    </location>
</feature>
<comment type="similarity">
    <text evidence="3">Belongs to the multi antimicrobial extrusion (MATE) (TC 2.A.66.1) family.</text>
</comment>
<comment type="subcellular location">
    <subcellularLocation>
        <location evidence="2">Cell membrane</location>
        <topology evidence="2">Multi-pass membrane protein</topology>
    </subcellularLocation>
</comment>
<evidence type="ECO:0000256" key="13">
    <source>
        <dbReference type="SAM" id="Phobius"/>
    </source>
</evidence>
<keyword evidence="9 13" id="KW-1133">Transmembrane helix</keyword>
<feature type="transmembrane region" description="Helical" evidence="13">
    <location>
        <begin position="361"/>
        <end position="387"/>
    </location>
</feature>
<evidence type="ECO:0000256" key="9">
    <source>
        <dbReference type="ARBA" id="ARBA00022989"/>
    </source>
</evidence>
<evidence type="ECO:0000256" key="12">
    <source>
        <dbReference type="ARBA" id="ARBA00031636"/>
    </source>
</evidence>
<evidence type="ECO:0000313" key="15">
    <source>
        <dbReference type="Proteomes" id="UP000611762"/>
    </source>
</evidence>
<evidence type="ECO:0000256" key="5">
    <source>
        <dbReference type="ARBA" id="ARBA00022448"/>
    </source>
</evidence>
<dbReference type="RefSeq" id="WP_249313196.1">
    <property type="nucleotide sequence ID" value="NZ_JACRSU010000003.1"/>
</dbReference>
<evidence type="ECO:0000256" key="8">
    <source>
        <dbReference type="ARBA" id="ARBA00022692"/>
    </source>
</evidence>
<reference evidence="14" key="1">
    <citation type="submission" date="2020-08" db="EMBL/GenBank/DDBJ databases">
        <title>Genome public.</title>
        <authorList>
            <person name="Liu C."/>
            <person name="Sun Q."/>
        </authorList>
    </citation>
    <scope>NUCLEOTIDE SEQUENCE</scope>
    <source>
        <strain evidence="14">H8</strain>
    </source>
</reference>
<dbReference type="InterPro" id="IPR050222">
    <property type="entry name" value="MATE_MdtK"/>
</dbReference>
<dbReference type="InterPro" id="IPR002528">
    <property type="entry name" value="MATE_fam"/>
</dbReference>
<keyword evidence="6" id="KW-0050">Antiport</keyword>
<feature type="transmembrane region" description="Helical" evidence="13">
    <location>
        <begin position="399"/>
        <end position="419"/>
    </location>
</feature>
<accession>A0A926DP20</accession>
<dbReference type="PIRSF" id="PIRSF006603">
    <property type="entry name" value="DinF"/>
    <property type="match status" value="1"/>
</dbReference>
<feature type="transmembrane region" description="Helical" evidence="13">
    <location>
        <begin position="12"/>
        <end position="39"/>
    </location>
</feature>
<feature type="transmembrane region" description="Helical" evidence="13">
    <location>
        <begin position="59"/>
        <end position="80"/>
    </location>
</feature>
<evidence type="ECO:0000256" key="6">
    <source>
        <dbReference type="ARBA" id="ARBA00022449"/>
    </source>
</evidence>
<name>A0A926DP20_9FIRM</name>
<organism evidence="14 15">
    <name type="scientific">Congzhengia minquanensis</name>
    <dbReference type="NCBI Taxonomy" id="2763657"/>
    <lineage>
        <taxon>Bacteria</taxon>
        <taxon>Bacillati</taxon>
        <taxon>Bacillota</taxon>
        <taxon>Clostridia</taxon>
        <taxon>Eubacteriales</taxon>
        <taxon>Oscillospiraceae</taxon>
        <taxon>Congzhengia</taxon>
    </lineage>
</organism>
<proteinExistence type="inferred from homology"/>
<dbReference type="GO" id="GO:0015297">
    <property type="term" value="F:antiporter activity"/>
    <property type="evidence" value="ECO:0007669"/>
    <property type="project" value="UniProtKB-KW"/>
</dbReference>
<dbReference type="AlphaFoldDB" id="A0A926DP20"/>
<gene>
    <name evidence="14" type="ORF">H8698_09520</name>
</gene>